<evidence type="ECO:0000256" key="10">
    <source>
        <dbReference type="PIRSR" id="PIRSR628651-50"/>
    </source>
</evidence>
<dbReference type="STRING" id="946362.F2U9F0"/>
<feature type="site" description="Histone H3K4me3 binding" evidence="10">
    <location>
        <position position="227"/>
    </location>
</feature>
<dbReference type="InterPro" id="IPR024610">
    <property type="entry name" value="ING_N_histone-binding"/>
</dbReference>
<keyword evidence="18" id="KW-1185">Reference proteome</keyword>
<feature type="binding site" evidence="11">
    <location>
        <position position="247"/>
    </location>
    <ligand>
        <name>Zn(2+)</name>
        <dbReference type="ChEBI" id="CHEBI:29105"/>
        <label>2</label>
    </ligand>
</feature>
<feature type="binding site" evidence="11">
    <location>
        <position position="256"/>
    </location>
    <ligand>
        <name>Zn(2+)</name>
        <dbReference type="ChEBI" id="CHEBI:29105"/>
        <label>1</label>
    </ligand>
</feature>
<accession>F2U9F0</accession>
<sequence length="281" mass="30415">MSATYLTQYLATFEVIPGDVQRHLSLIRQQDMDIQGVLREVESLKQKLSEPTTIAKFQGCVQRLKELNASKQVIIDDIQELLDQHNKLLQQEKQKYLSGNYAKPREENGPRASTTQGSSSGASGTSAKRRARQESRRSKQGKTKDTASSSTGNAAPATAAASSSRASASGGAASSSGGGANKTAAVPAPAVETSAPTPAAQAEAKKRSSKKASRKSRKKEKEQEQHYCVPNCTETTGDMVACDNDDCPGEWFHYQCVGLTAAPTSKKWFCPECRPSMERRR</sequence>
<keyword evidence="3 11" id="KW-0479">Metal-binding</keyword>
<feature type="coiled-coil region" evidence="14">
    <location>
        <begin position="27"/>
        <end position="95"/>
    </location>
</feature>
<evidence type="ECO:0000256" key="5">
    <source>
        <dbReference type="ARBA" id="ARBA00022833"/>
    </source>
</evidence>
<dbReference type="RefSeq" id="XP_004994383.1">
    <property type="nucleotide sequence ID" value="XM_004994326.1"/>
</dbReference>
<dbReference type="GeneID" id="16074964"/>
<comment type="domain">
    <text evidence="13">The PHD-type zinc finger mediates the binding to H3K4me3.</text>
</comment>
<feature type="binding site" evidence="11">
    <location>
        <position position="242"/>
    </location>
    <ligand>
        <name>Zn(2+)</name>
        <dbReference type="ChEBI" id="CHEBI:29105"/>
        <label>2</label>
    </ligand>
</feature>
<feature type="site" description="Histone H3K4me3 binding" evidence="10">
    <location>
        <position position="239"/>
    </location>
</feature>
<dbReference type="eggNOG" id="KOG1973">
    <property type="taxonomic scope" value="Eukaryota"/>
</dbReference>
<dbReference type="GO" id="GO:0005634">
    <property type="term" value="C:nucleus"/>
    <property type="evidence" value="ECO:0007669"/>
    <property type="project" value="UniProtKB-SubCell"/>
</dbReference>
<dbReference type="PROSITE" id="PS50016">
    <property type="entry name" value="ZF_PHD_2"/>
    <property type="match status" value="1"/>
</dbReference>
<dbReference type="EMBL" id="GL832965">
    <property type="protein sequence ID" value="EGD73353.1"/>
    <property type="molecule type" value="Genomic_DNA"/>
</dbReference>
<evidence type="ECO:0000256" key="15">
    <source>
        <dbReference type="SAM" id="MobiDB-lite"/>
    </source>
</evidence>
<dbReference type="InterPro" id="IPR019787">
    <property type="entry name" value="Znf_PHD-finger"/>
</dbReference>
<dbReference type="InterPro" id="IPR001965">
    <property type="entry name" value="Znf_PHD"/>
</dbReference>
<feature type="binding site" evidence="11">
    <location>
        <position position="273"/>
    </location>
    <ligand>
        <name>Zn(2+)</name>
        <dbReference type="ChEBI" id="CHEBI:29105"/>
        <label>2</label>
    </ligand>
</feature>
<evidence type="ECO:0000313" key="17">
    <source>
        <dbReference type="EMBL" id="EGD73353.1"/>
    </source>
</evidence>
<dbReference type="InterPro" id="IPR028651">
    <property type="entry name" value="ING_fam"/>
</dbReference>
<feature type="binding site" evidence="11">
    <location>
        <position position="228"/>
    </location>
    <ligand>
        <name>Zn(2+)</name>
        <dbReference type="ChEBI" id="CHEBI:29105"/>
        <label>1</label>
    </ligand>
</feature>
<feature type="compositionally biased region" description="Basic and acidic residues" evidence="15">
    <location>
        <begin position="132"/>
        <end position="145"/>
    </location>
</feature>
<keyword evidence="5 11" id="KW-0862">Zinc</keyword>
<feature type="binding site" evidence="11">
    <location>
        <position position="232"/>
    </location>
    <ligand>
        <name>Zn(2+)</name>
        <dbReference type="ChEBI" id="CHEBI:29105"/>
        <label>1</label>
    </ligand>
</feature>
<organism evidence="18">
    <name type="scientific">Salpingoeca rosetta (strain ATCC 50818 / BSB-021)</name>
    <dbReference type="NCBI Taxonomy" id="946362"/>
    <lineage>
        <taxon>Eukaryota</taxon>
        <taxon>Choanoflagellata</taxon>
        <taxon>Craspedida</taxon>
        <taxon>Salpingoecidae</taxon>
        <taxon>Salpingoeca</taxon>
    </lineage>
</organism>
<dbReference type="CDD" id="cd16857">
    <property type="entry name" value="ING_ING1_2"/>
    <property type="match status" value="1"/>
</dbReference>
<evidence type="ECO:0000256" key="3">
    <source>
        <dbReference type="ARBA" id="ARBA00022723"/>
    </source>
</evidence>
<name>F2U9F0_SALR5</name>
<dbReference type="PANTHER" id="PTHR10333">
    <property type="entry name" value="INHIBITOR OF GROWTH PROTEIN"/>
    <property type="match status" value="1"/>
</dbReference>
<feature type="site" description="Histone H3K4me3 binding" evidence="10">
    <location>
        <position position="243"/>
    </location>
</feature>
<dbReference type="GO" id="GO:0006325">
    <property type="term" value="P:chromatin organization"/>
    <property type="evidence" value="ECO:0007669"/>
    <property type="project" value="UniProtKB-KW"/>
</dbReference>
<protein>
    <recommendedName>
        <fullName evidence="13">Inhibitor of growth protein</fullName>
    </recommendedName>
</protein>
<feature type="compositionally biased region" description="Basic residues" evidence="15">
    <location>
        <begin position="207"/>
        <end position="218"/>
    </location>
</feature>
<proteinExistence type="inferred from homology"/>
<comment type="subunit">
    <text evidence="13">Component of an histone acetyltransferase complex. Interacts with H3K4me3 and to a lesser extent with H3K4me2.</text>
</comment>
<keyword evidence="6 13" id="KW-0156">Chromatin regulator</keyword>
<evidence type="ECO:0000256" key="7">
    <source>
        <dbReference type="ARBA" id="ARBA00023015"/>
    </source>
</evidence>
<evidence type="ECO:0000256" key="14">
    <source>
        <dbReference type="SAM" id="Coils"/>
    </source>
</evidence>
<evidence type="ECO:0000256" key="8">
    <source>
        <dbReference type="ARBA" id="ARBA00023163"/>
    </source>
</evidence>
<dbReference type="Gene3D" id="3.30.40.10">
    <property type="entry name" value="Zinc/RING finger domain, C3HC4 (zinc finger)"/>
    <property type="match status" value="1"/>
</dbReference>
<dbReference type="Gene3D" id="6.10.140.1740">
    <property type="match status" value="1"/>
</dbReference>
<feature type="compositionally biased region" description="Low complexity" evidence="15">
    <location>
        <begin position="112"/>
        <end position="126"/>
    </location>
</feature>
<dbReference type="GO" id="GO:0008270">
    <property type="term" value="F:zinc ion binding"/>
    <property type="evidence" value="ECO:0007669"/>
    <property type="project" value="UniProtKB-KW"/>
</dbReference>
<evidence type="ECO:0000256" key="12">
    <source>
        <dbReference type="PROSITE-ProRule" id="PRU00146"/>
    </source>
</evidence>
<evidence type="ECO:0000313" key="18">
    <source>
        <dbReference type="Proteomes" id="UP000007799"/>
    </source>
</evidence>
<evidence type="ECO:0000256" key="11">
    <source>
        <dbReference type="PIRSR" id="PIRSR628651-51"/>
    </source>
</evidence>
<feature type="domain" description="PHD-type" evidence="16">
    <location>
        <begin position="225"/>
        <end position="276"/>
    </location>
</feature>
<dbReference type="InParanoid" id="F2U9F0"/>
<dbReference type="Pfam" id="PF00628">
    <property type="entry name" value="PHD"/>
    <property type="match status" value="1"/>
</dbReference>
<evidence type="ECO:0000256" key="6">
    <source>
        <dbReference type="ARBA" id="ARBA00022853"/>
    </source>
</evidence>
<dbReference type="SMART" id="SM00249">
    <property type="entry name" value="PHD"/>
    <property type="match status" value="1"/>
</dbReference>
<dbReference type="KEGG" id="sre:PTSG_05065"/>
<keyword evidence="7" id="KW-0805">Transcription regulation</keyword>
<gene>
    <name evidence="17" type="ORF">PTSG_05065</name>
</gene>
<evidence type="ECO:0000256" key="1">
    <source>
        <dbReference type="ARBA" id="ARBA00004123"/>
    </source>
</evidence>
<dbReference type="InterPro" id="IPR013083">
    <property type="entry name" value="Znf_RING/FYVE/PHD"/>
</dbReference>
<dbReference type="AlphaFoldDB" id="F2U9F0"/>
<feature type="binding site" evidence="11">
    <location>
        <position position="253"/>
    </location>
    <ligand>
        <name>Zn(2+)</name>
        <dbReference type="ChEBI" id="CHEBI:29105"/>
        <label>1</label>
    </ligand>
</feature>
<feature type="site" description="Histone H3K4me3 binding" evidence="10">
    <location>
        <position position="251"/>
    </location>
</feature>
<dbReference type="Proteomes" id="UP000007799">
    <property type="component" value="Unassembled WGS sequence"/>
</dbReference>
<reference evidence="17" key="1">
    <citation type="submission" date="2009-08" db="EMBL/GenBank/DDBJ databases">
        <title>Annotation of Salpingoeca rosetta.</title>
        <authorList>
            <consortium name="The Broad Institute Genome Sequencing Platform"/>
            <person name="Russ C."/>
            <person name="Cuomo C."/>
            <person name="Burger G."/>
            <person name="Gray M.W."/>
            <person name="Holland P.W.H."/>
            <person name="King N."/>
            <person name="Lang F.B.F."/>
            <person name="Roger A.J."/>
            <person name="Ruiz-Trillo I."/>
            <person name="Young S.K."/>
            <person name="Zeng Q."/>
            <person name="Gargeya S."/>
            <person name="Alvarado L."/>
            <person name="Berlin A."/>
            <person name="Chapman S.B."/>
            <person name="Chen Z."/>
            <person name="Freedman E."/>
            <person name="Gellesch M."/>
            <person name="Goldberg J."/>
            <person name="Griggs A."/>
            <person name="Gujja S."/>
            <person name="Heilman E."/>
            <person name="Heiman D."/>
            <person name="Howarth C."/>
            <person name="Mehta T."/>
            <person name="Neiman D."/>
            <person name="Pearson M."/>
            <person name="Roberts A."/>
            <person name="Saif S."/>
            <person name="Shea T."/>
            <person name="Shenoy N."/>
            <person name="Sisk P."/>
            <person name="Stolte C."/>
            <person name="Sykes S."/>
            <person name="White J."/>
            <person name="Yandava C."/>
            <person name="Haas B."/>
            <person name="Nusbaum C."/>
            <person name="Birren B."/>
        </authorList>
    </citation>
    <scope>NUCLEOTIDE SEQUENCE [LARGE SCALE GENOMIC DNA]</scope>
    <source>
        <strain evidence="17">ATCC 50818</strain>
    </source>
</reference>
<dbReference type="CDD" id="cd15505">
    <property type="entry name" value="PHD_ING"/>
    <property type="match status" value="1"/>
</dbReference>
<keyword evidence="8" id="KW-0804">Transcription</keyword>
<evidence type="ECO:0000256" key="2">
    <source>
        <dbReference type="ARBA" id="ARBA00010210"/>
    </source>
</evidence>
<evidence type="ECO:0000259" key="16">
    <source>
        <dbReference type="PROSITE" id="PS50016"/>
    </source>
</evidence>
<keyword evidence="9 13" id="KW-0539">Nucleus</keyword>
<dbReference type="SMART" id="SM01408">
    <property type="entry name" value="ING"/>
    <property type="match status" value="1"/>
</dbReference>
<feature type="compositionally biased region" description="Low complexity" evidence="15">
    <location>
        <begin position="146"/>
        <end position="185"/>
    </location>
</feature>
<keyword evidence="4 12" id="KW-0863">Zinc-finger</keyword>
<comment type="function">
    <text evidence="13">Component of an histone acetyltransferase complex.</text>
</comment>
<evidence type="ECO:0000256" key="9">
    <source>
        <dbReference type="ARBA" id="ARBA00023242"/>
    </source>
</evidence>
<dbReference type="SUPFAM" id="SSF57903">
    <property type="entry name" value="FYVE/PHD zinc finger"/>
    <property type="match status" value="1"/>
</dbReference>
<dbReference type="OrthoDB" id="5411773at2759"/>
<comment type="subcellular location">
    <subcellularLocation>
        <location evidence="1 13">Nucleus</location>
    </subcellularLocation>
</comment>
<dbReference type="OMA" id="MREQGNQ"/>
<dbReference type="FunCoup" id="F2U9F0">
    <property type="interactions" value="1562"/>
</dbReference>
<keyword evidence="14" id="KW-0175">Coiled coil</keyword>
<feature type="binding site" evidence="11">
    <location>
        <position position="270"/>
    </location>
    <ligand>
        <name>Zn(2+)</name>
        <dbReference type="ChEBI" id="CHEBI:29105"/>
        <label>2</label>
    </ligand>
</feature>
<comment type="similarity">
    <text evidence="2 13">Belongs to the ING family.</text>
</comment>
<dbReference type="Pfam" id="PF12998">
    <property type="entry name" value="ING"/>
    <property type="match status" value="1"/>
</dbReference>
<evidence type="ECO:0000256" key="4">
    <source>
        <dbReference type="ARBA" id="ARBA00022771"/>
    </source>
</evidence>
<dbReference type="InterPro" id="IPR011011">
    <property type="entry name" value="Znf_FYVE_PHD"/>
</dbReference>
<feature type="region of interest" description="Disordered" evidence="15">
    <location>
        <begin position="101"/>
        <end position="225"/>
    </location>
</feature>
<dbReference type="PANTHER" id="PTHR10333:SF103">
    <property type="entry name" value="INHIBITOR OF GROWTH PROTEIN 3"/>
    <property type="match status" value="1"/>
</dbReference>
<evidence type="ECO:0000256" key="13">
    <source>
        <dbReference type="RuleBase" id="RU361213"/>
    </source>
</evidence>